<keyword evidence="2" id="KW-0472">Membrane</keyword>
<sequence length="89" mass="10110">MDNTTLIALLTLIVIAVGGLLSVLWGRVNSVERQLADERVKSAERYITATEMERRLEVAIAPLERAMERLERQNGQMLEMIRQHYAEGA</sequence>
<protein>
    <submittedName>
        <fullName evidence="3">Uncharacterized protein</fullName>
    </submittedName>
</protein>
<dbReference type="Proteomes" id="UP000463337">
    <property type="component" value="Unassembled WGS sequence"/>
</dbReference>
<accession>A0A7K0GNI7</accession>
<feature type="coiled-coil region" evidence="1">
    <location>
        <begin position="53"/>
        <end position="87"/>
    </location>
</feature>
<feature type="transmembrane region" description="Helical" evidence="2">
    <location>
        <begin position="6"/>
        <end position="25"/>
    </location>
</feature>
<dbReference type="AlphaFoldDB" id="A0A7K0GNI7"/>
<proteinExistence type="predicted"/>
<keyword evidence="1" id="KW-0175">Coiled coil</keyword>
<evidence type="ECO:0000256" key="2">
    <source>
        <dbReference type="SAM" id="Phobius"/>
    </source>
</evidence>
<evidence type="ECO:0000256" key="1">
    <source>
        <dbReference type="SAM" id="Coils"/>
    </source>
</evidence>
<reference evidence="3 4" key="1">
    <citation type="journal article" date="2019" name="Nat. Med.">
        <title>A library of human gut bacterial isolates paired with longitudinal multiomics data enables mechanistic microbiome research.</title>
        <authorList>
            <person name="Poyet M."/>
            <person name="Groussin M."/>
            <person name="Gibbons S.M."/>
            <person name="Avila-Pacheco J."/>
            <person name="Jiang X."/>
            <person name="Kearney S.M."/>
            <person name="Perrotta A.R."/>
            <person name="Berdy B."/>
            <person name="Zhao S."/>
            <person name="Lieberman T.D."/>
            <person name="Swanson P.K."/>
            <person name="Smith M."/>
            <person name="Roesemann S."/>
            <person name="Alexander J.E."/>
            <person name="Rich S.A."/>
            <person name="Livny J."/>
            <person name="Vlamakis H."/>
            <person name="Clish C."/>
            <person name="Bullock K."/>
            <person name="Deik A."/>
            <person name="Scott J."/>
            <person name="Pierce K.A."/>
            <person name="Xavier R.J."/>
            <person name="Alm E.J."/>
        </authorList>
    </citation>
    <scope>NUCLEOTIDE SEQUENCE [LARGE SCALE GENOMIC DNA]</scope>
    <source>
        <strain evidence="3 4">BIOML-A41</strain>
    </source>
</reference>
<keyword evidence="2" id="KW-0812">Transmembrane</keyword>
<evidence type="ECO:0000313" key="4">
    <source>
        <dbReference type="Proteomes" id="UP000463337"/>
    </source>
</evidence>
<evidence type="ECO:0000313" key="3">
    <source>
        <dbReference type="EMBL" id="MRY60465.1"/>
    </source>
</evidence>
<gene>
    <name evidence="3" type="ORF">GKD59_21690</name>
</gene>
<dbReference type="RefSeq" id="WP_015968702.1">
    <property type="nucleotide sequence ID" value="NZ_WKLT01000035.1"/>
</dbReference>
<keyword evidence="2" id="KW-1133">Transmembrane helix</keyword>
<organism evidence="3 4">
    <name type="scientific">Parabacteroides distasonis</name>
    <dbReference type="NCBI Taxonomy" id="823"/>
    <lineage>
        <taxon>Bacteria</taxon>
        <taxon>Pseudomonadati</taxon>
        <taxon>Bacteroidota</taxon>
        <taxon>Bacteroidia</taxon>
        <taxon>Bacteroidales</taxon>
        <taxon>Tannerellaceae</taxon>
        <taxon>Parabacteroides</taxon>
    </lineage>
</organism>
<name>A0A7K0GNI7_PARDI</name>
<comment type="caution">
    <text evidence="3">The sequence shown here is derived from an EMBL/GenBank/DDBJ whole genome shotgun (WGS) entry which is preliminary data.</text>
</comment>
<dbReference type="EMBL" id="WKLT01000035">
    <property type="protein sequence ID" value="MRY60465.1"/>
    <property type="molecule type" value="Genomic_DNA"/>
</dbReference>